<dbReference type="InterPro" id="IPR035965">
    <property type="entry name" value="PAS-like_dom_sf"/>
</dbReference>
<accession>A0A941J7L9</accession>
<evidence type="ECO:0000313" key="2">
    <source>
        <dbReference type="EMBL" id="MBR8644821.1"/>
    </source>
</evidence>
<gene>
    <name evidence="2" type="ORF">KEH51_11620</name>
</gene>
<dbReference type="Gene3D" id="3.30.450.20">
    <property type="entry name" value="PAS domain"/>
    <property type="match status" value="1"/>
</dbReference>
<sequence length="83" mass="9623">MFDSEQRYKSLFEHNPYPMLMLDLNGMITTVNPRFETVTGFQQEEIHGASFINLNFSAEDAELIRTSCQYVMENQKGIKKGKI</sequence>
<dbReference type="InterPro" id="IPR000014">
    <property type="entry name" value="PAS"/>
</dbReference>
<dbReference type="PROSITE" id="PS50112">
    <property type="entry name" value="PAS"/>
    <property type="match status" value="1"/>
</dbReference>
<dbReference type="CDD" id="cd00130">
    <property type="entry name" value="PAS"/>
    <property type="match status" value="1"/>
</dbReference>
<dbReference type="Proteomes" id="UP000680045">
    <property type="component" value="Unassembled WGS sequence"/>
</dbReference>
<reference evidence="2" key="1">
    <citation type="submission" date="2021-04" db="EMBL/GenBank/DDBJ databases">
        <title>Whole genome sequencing of Enterococci isolates from hospitalized patients.</title>
        <authorList>
            <person name="Ogoti B.M."/>
            <person name="Onyambu F.G."/>
        </authorList>
    </citation>
    <scope>NUCLEOTIDE SEQUENCE</scope>
    <source>
        <strain evidence="2">242</strain>
    </source>
</reference>
<comment type="caution">
    <text evidence="2">The sequence shown here is derived from an EMBL/GenBank/DDBJ whole genome shotgun (WGS) entry which is preliminary data.</text>
</comment>
<proteinExistence type="predicted"/>
<dbReference type="AlphaFoldDB" id="A0A941J7L9"/>
<dbReference type="Pfam" id="PF13188">
    <property type="entry name" value="PAS_8"/>
    <property type="match status" value="1"/>
</dbReference>
<dbReference type="EMBL" id="JAGTPW010000017">
    <property type="protein sequence ID" value="MBR8644821.1"/>
    <property type="molecule type" value="Genomic_DNA"/>
</dbReference>
<dbReference type="SUPFAM" id="SSF55785">
    <property type="entry name" value="PYP-like sensor domain (PAS domain)"/>
    <property type="match status" value="1"/>
</dbReference>
<name>A0A941J7L9_9BACI</name>
<evidence type="ECO:0000259" key="1">
    <source>
        <dbReference type="PROSITE" id="PS50112"/>
    </source>
</evidence>
<evidence type="ECO:0000313" key="3">
    <source>
        <dbReference type="Proteomes" id="UP000680045"/>
    </source>
</evidence>
<feature type="domain" description="PAS" evidence="1">
    <location>
        <begin position="4"/>
        <end position="75"/>
    </location>
</feature>
<organism evidence="2 3">
    <name type="scientific">Peribacillus frigoritolerans</name>
    <dbReference type="NCBI Taxonomy" id="450367"/>
    <lineage>
        <taxon>Bacteria</taxon>
        <taxon>Bacillati</taxon>
        <taxon>Bacillota</taxon>
        <taxon>Bacilli</taxon>
        <taxon>Bacillales</taxon>
        <taxon>Bacillaceae</taxon>
        <taxon>Peribacillus</taxon>
    </lineage>
</organism>
<dbReference type="NCBIfam" id="TIGR00229">
    <property type="entry name" value="sensory_box"/>
    <property type="match status" value="1"/>
</dbReference>
<dbReference type="SMART" id="SM00091">
    <property type="entry name" value="PAS"/>
    <property type="match status" value="1"/>
</dbReference>
<protein>
    <submittedName>
        <fullName evidence="2">PAS domain S-box protein</fullName>
    </submittedName>
</protein>